<feature type="compositionally biased region" description="Basic and acidic residues" evidence="1">
    <location>
        <begin position="168"/>
        <end position="179"/>
    </location>
</feature>
<evidence type="ECO:0000313" key="3">
    <source>
        <dbReference type="Proteomes" id="UP000800235"/>
    </source>
</evidence>
<gene>
    <name evidence="2" type="ORF">EJ08DRAFT_645640</name>
</gene>
<evidence type="ECO:0000313" key="2">
    <source>
        <dbReference type="EMBL" id="KAF2435305.1"/>
    </source>
</evidence>
<dbReference type="Proteomes" id="UP000800235">
    <property type="component" value="Unassembled WGS sequence"/>
</dbReference>
<protein>
    <submittedName>
        <fullName evidence="2">Uncharacterized protein</fullName>
    </submittedName>
</protein>
<dbReference type="OrthoDB" id="19329at2759"/>
<organism evidence="2 3">
    <name type="scientific">Tothia fuscella</name>
    <dbReference type="NCBI Taxonomy" id="1048955"/>
    <lineage>
        <taxon>Eukaryota</taxon>
        <taxon>Fungi</taxon>
        <taxon>Dikarya</taxon>
        <taxon>Ascomycota</taxon>
        <taxon>Pezizomycotina</taxon>
        <taxon>Dothideomycetes</taxon>
        <taxon>Pleosporomycetidae</taxon>
        <taxon>Venturiales</taxon>
        <taxon>Cylindrosympodiaceae</taxon>
        <taxon>Tothia</taxon>
    </lineage>
</organism>
<sequence>MDGDQYYREYDDDDNETEARLRAKYLSDMDMMKLPSGRIASSRFAEKKRRPKQPREPEASPPSASPSTSTSTVPQASSLSPSSPNTTTSPSPTRTSPTPSPPPQQHLQQTLQTYLRAEQLQSRDHRLAARDDMGLLGITLQQHKALLATEKRARMQEAIGARANEWGGARKEKVKEGSKAKSPSQRNHKLLPR</sequence>
<feature type="compositionally biased region" description="Low complexity" evidence="1">
    <location>
        <begin position="65"/>
        <end position="97"/>
    </location>
</feature>
<comment type="caution">
    <text evidence="2">The sequence shown here is derived from an EMBL/GenBank/DDBJ whole genome shotgun (WGS) entry which is preliminary data.</text>
</comment>
<evidence type="ECO:0000256" key="1">
    <source>
        <dbReference type="SAM" id="MobiDB-lite"/>
    </source>
</evidence>
<name>A0A9P4U2W0_9PEZI</name>
<reference evidence="2" key="1">
    <citation type="journal article" date="2020" name="Stud. Mycol.">
        <title>101 Dothideomycetes genomes: a test case for predicting lifestyles and emergence of pathogens.</title>
        <authorList>
            <person name="Haridas S."/>
            <person name="Albert R."/>
            <person name="Binder M."/>
            <person name="Bloem J."/>
            <person name="Labutti K."/>
            <person name="Salamov A."/>
            <person name="Andreopoulos B."/>
            <person name="Baker S."/>
            <person name="Barry K."/>
            <person name="Bills G."/>
            <person name="Bluhm B."/>
            <person name="Cannon C."/>
            <person name="Castanera R."/>
            <person name="Culley D."/>
            <person name="Daum C."/>
            <person name="Ezra D."/>
            <person name="Gonzalez J."/>
            <person name="Henrissat B."/>
            <person name="Kuo A."/>
            <person name="Liang C."/>
            <person name="Lipzen A."/>
            <person name="Lutzoni F."/>
            <person name="Magnuson J."/>
            <person name="Mondo S."/>
            <person name="Nolan M."/>
            <person name="Ohm R."/>
            <person name="Pangilinan J."/>
            <person name="Park H.-J."/>
            <person name="Ramirez L."/>
            <person name="Alfaro M."/>
            <person name="Sun H."/>
            <person name="Tritt A."/>
            <person name="Yoshinaga Y."/>
            <person name="Zwiers L.-H."/>
            <person name="Turgeon B."/>
            <person name="Goodwin S."/>
            <person name="Spatafora J."/>
            <person name="Crous P."/>
            <person name="Grigoriev I."/>
        </authorList>
    </citation>
    <scope>NUCLEOTIDE SEQUENCE</scope>
    <source>
        <strain evidence="2">CBS 130266</strain>
    </source>
</reference>
<dbReference type="EMBL" id="MU007013">
    <property type="protein sequence ID" value="KAF2435305.1"/>
    <property type="molecule type" value="Genomic_DNA"/>
</dbReference>
<proteinExistence type="predicted"/>
<dbReference type="AlphaFoldDB" id="A0A9P4U2W0"/>
<accession>A0A9P4U2W0</accession>
<keyword evidence="3" id="KW-1185">Reference proteome</keyword>
<feature type="region of interest" description="Disordered" evidence="1">
    <location>
        <begin position="25"/>
        <end position="109"/>
    </location>
</feature>
<feature type="region of interest" description="Disordered" evidence="1">
    <location>
        <begin position="162"/>
        <end position="193"/>
    </location>
</feature>